<dbReference type="PROSITE" id="PS51257">
    <property type="entry name" value="PROKAR_LIPOPROTEIN"/>
    <property type="match status" value="1"/>
</dbReference>
<accession>A0A5B8Y4T1</accession>
<accession>A0A4Y6PRU8</accession>
<evidence type="ECO:0000313" key="4">
    <source>
        <dbReference type="Proteomes" id="UP000315995"/>
    </source>
</evidence>
<keyword evidence="4" id="KW-1185">Reference proteome</keyword>
<dbReference type="AlphaFoldDB" id="A0A4Y6PRU8"/>
<feature type="signal peptide" evidence="2">
    <location>
        <begin position="1"/>
        <end position="35"/>
    </location>
</feature>
<name>A0A4Y6PRU8_PERCE</name>
<keyword evidence="2" id="KW-0732">Signal</keyword>
<feature type="chain" id="PRO_5030106323" evidence="2">
    <location>
        <begin position="36"/>
        <end position="150"/>
    </location>
</feature>
<dbReference type="Proteomes" id="UP000315995">
    <property type="component" value="Chromosome"/>
</dbReference>
<gene>
    <name evidence="3" type="ORF">FIV42_09965</name>
</gene>
<evidence type="ECO:0000256" key="2">
    <source>
        <dbReference type="SAM" id="SignalP"/>
    </source>
</evidence>
<reference evidence="3 4" key="1">
    <citation type="submission" date="2019-06" db="EMBL/GenBank/DDBJ databases">
        <title>Persicimonas caeni gen. nov., sp. nov., a predatory bacterium isolated from solar saltern.</title>
        <authorList>
            <person name="Wang S."/>
        </authorList>
    </citation>
    <scope>NUCLEOTIDE SEQUENCE [LARGE SCALE GENOMIC DNA]</scope>
    <source>
        <strain evidence="3 4">YN101</strain>
    </source>
</reference>
<dbReference type="EMBL" id="CP041186">
    <property type="protein sequence ID" value="QDG51046.1"/>
    <property type="molecule type" value="Genomic_DNA"/>
</dbReference>
<evidence type="ECO:0000313" key="3">
    <source>
        <dbReference type="EMBL" id="QDG51046.1"/>
    </source>
</evidence>
<evidence type="ECO:0000256" key="1">
    <source>
        <dbReference type="SAM" id="MobiDB-lite"/>
    </source>
</evidence>
<organism evidence="3 4">
    <name type="scientific">Persicimonas caeni</name>
    <dbReference type="NCBI Taxonomy" id="2292766"/>
    <lineage>
        <taxon>Bacteria</taxon>
        <taxon>Deltaproteobacteria</taxon>
        <taxon>Bradymonadales</taxon>
        <taxon>Bradymonadaceae</taxon>
        <taxon>Persicimonas</taxon>
    </lineage>
</organism>
<feature type="compositionally biased region" description="Low complexity" evidence="1">
    <location>
        <begin position="39"/>
        <end position="56"/>
    </location>
</feature>
<proteinExistence type="predicted"/>
<sequence length="150" mass="16578">MMRARRHQKIRNPRRLDLVYLLACLLVGPWLTGCATTPQTTAQTGEAETTAQTTPATPAPEGPFEAAQTWASEFSADTAPEAVREVVGDWKRARVARVWASGEEYRAVVVQKSTARETPAVLLRITRGDAKRWEVTGVEPTTSTNLWSEL</sequence>
<dbReference type="RefSeq" id="WP_141197535.1">
    <property type="nucleotide sequence ID" value="NZ_CP041186.1"/>
</dbReference>
<feature type="region of interest" description="Disordered" evidence="1">
    <location>
        <begin position="39"/>
        <end position="63"/>
    </location>
</feature>
<protein>
    <submittedName>
        <fullName evidence="3">Uncharacterized protein</fullName>
    </submittedName>
</protein>